<dbReference type="PANTHER" id="PTHR30237">
    <property type="entry name" value="MURAMOYLTETRAPEPTIDE CARBOXYPEPTIDASE"/>
    <property type="match status" value="1"/>
</dbReference>
<dbReference type="CDD" id="cd07062">
    <property type="entry name" value="Peptidase_S66_mccF_like"/>
    <property type="match status" value="1"/>
</dbReference>
<dbReference type="EMBL" id="ADVK01000049">
    <property type="protein sequence ID" value="EFG94715.1"/>
    <property type="molecule type" value="Genomic_DNA"/>
</dbReference>
<dbReference type="SUPFAM" id="SSF52317">
    <property type="entry name" value="Class I glutamine amidotransferase-like"/>
    <property type="match status" value="1"/>
</dbReference>
<reference evidence="6 7" key="1">
    <citation type="submission" date="2010-04" db="EMBL/GenBank/DDBJ databases">
        <authorList>
            <person name="Qin X."/>
            <person name="Bachman B."/>
            <person name="Battles P."/>
            <person name="Bell A."/>
            <person name="Bess C."/>
            <person name="Bickham C."/>
            <person name="Chaboub L."/>
            <person name="Chen D."/>
            <person name="Coyle M."/>
            <person name="Deiros D.R."/>
            <person name="Dinh H."/>
            <person name="Forbes L."/>
            <person name="Fowler G."/>
            <person name="Francisco L."/>
            <person name="Fu Q."/>
            <person name="Gubbala S."/>
            <person name="Hale W."/>
            <person name="Han Y."/>
            <person name="Hemphill L."/>
            <person name="Highlander S.K."/>
            <person name="Hirani K."/>
            <person name="Hogues M."/>
            <person name="Jackson L."/>
            <person name="Jakkamsetti A."/>
            <person name="Javaid M."/>
            <person name="Jiang H."/>
            <person name="Korchina V."/>
            <person name="Kovar C."/>
            <person name="Lara F."/>
            <person name="Lee S."/>
            <person name="Mata R."/>
            <person name="Mathew T."/>
            <person name="Moen C."/>
            <person name="Morales K."/>
            <person name="Munidasa M."/>
            <person name="Nazareth L."/>
            <person name="Ngo R."/>
            <person name="Nguyen L."/>
            <person name="Okwuonu G."/>
            <person name="Ongeri F."/>
            <person name="Patil S."/>
            <person name="Petrosino J."/>
            <person name="Pham C."/>
            <person name="Pham P."/>
            <person name="Pu L.-L."/>
            <person name="Puazo M."/>
            <person name="Raj R."/>
            <person name="Reid J."/>
            <person name="Rouhana J."/>
            <person name="Saada N."/>
            <person name="Shang Y."/>
            <person name="Simmons D."/>
            <person name="Thornton R."/>
            <person name="Warren J."/>
            <person name="Weissenberger G."/>
            <person name="Zhang J."/>
            <person name="Zhang L."/>
            <person name="Zhou C."/>
            <person name="Zhu D."/>
            <person name="Muzny D."/>
            <person name="Worley K."/>
            <person name="Gibbs R."/>
        </authorList>
    </citation>
    <scope>NUCLEOTIDE SEQUENCE [LARGE SCALE GENOMIC DNA]</scope>
    <source>
        <strain evidence="7">ATCC 23726 / VPI 4351</strain>
    </source>
</reference>
<dbReference type="InterPro" id="IPR003507">
    <property type="entry name" value="S66_fam"/>
</dbReference>
<evidence type="ECO:0000313" key="7">
    <source>
        <dbReference type="Proteomes" id="UP000003643"/>
    </source>
</evidence>
<evidence type="ECO:0000256" key="2">
    <source>
        <dbReference type="ARBA" id="ARBA00022801"/>
    </source>
</evidence>
<dbReference type="MEROPS" id="S66.003"/>
<keyword evidence="6" id="KW-0645">Protease</keyword>
<dbReference type="Pfam" id="PF17676">
    <property type="entry name" value="Peptidase_S66C"/>
    <property type="match status" value="1"/>
</dbReference>
<sequence>MTRLRFRATIKKYNVLEVSKMEKKVIGVYAPANAAHIWFEEKYLFAKKQLENIGFKIVEGNLVKDKTYQGYRTASAKERAEEMMNLVKNKDIDIMMPVIGGYNSGSLLPYLDFGEIEKSKKKFFGYSDITAIQMAILKKTDLKPIYGGSLIPTFGEYEGISSFLKNTLDNLFFKKSYSLEEPEFYSNKLLNAFTDEWKTKKREYTKNEGWKILNEGEIEGEVIVANIATLVSILASEYVPTFRNKILILEEMNATIDSEEKNLNTLKISGVFEGVKGLIFGKPEVYDDRNSNLEYIDIIKEVLGKRDYPIIYNFDCGHTIPSLMISQDSLLSLKASDNEGVKVEILKNSFIDD</sequence>
<dbReference type="Pfam" id="PF02016">
    <property type="entry name" value="Peptidase_S66"/>
    <property type="match status" value="1"/>
</dbReference>
<evidence type="ECO:0000313" key="6">
    <source>
        <dbReference type="EMBL" id="EFG94715.1"/>
    </source>
</evidence>
<dbReference type="GO" id="GO:0004180">
    <property type="term" value="F:carboxypeptidase activity"/>
    <property type="evidence" value="ECO:0007669"/>
    <property type="project" value="UniProtKB-KW"/>
</dbReference>
<dbReference type="InterPro" id="IPR027478">
    <property type="entry name" value="LdcA_N"/>
</dbReference>
<protein>
    <submittedName>
        <fullName evidence="6">LD-carboxypeptidase</fullName>
    </submittedName>
</protein>
<feature type="domain" description="LD-carboxypeptidase C-terminal" evidence="5">
    <location>
        <begin position="219"/>
        <end position="325"/>
    </location>
</feature>
<dbReference type="Gene3D" id="3.50.30.60">
    <property type="entry name" value="LD-carboxypeptidase A C-terminal domain-like"/>
    <property type="match status" value="1"/>
</dbReference>
<keyword evidence="2" id="KW-0378">Hydrolase</keyword>
<dbReference type="PIRSF" id="PIRSF028757">
    <property type="entry name" value="LD-carboxypeptidase"/>
    <property type="match status" value="1"/>
</dbReference>
<dbReference type="InterPro" id="IPR040921">
    <property type="entry name" value="Peptidase_S66C"/>
</dbReference>
<dbReference type="InterPro" id="IPR029062">
    <property type="entry name" value="Class_I_gatase-like"/>
</dbReference>
<organism evidence="6 7">
    <name type="scientific">Fusobacterium nucleatum subsp. nucleatum (strain ATCC 23726 / VPI 4351)</name>
    <dbReference type="NCBI Taxonomy" id="525283"/>
    <lineage>
        <taxon>Bacteria</taxon>
        <taxon>Fusobacteriati</taxon>
        <taxon>Fusobacteriota</taxon>
        <taxon>Fusobacteriia</taxon>
        <taxon>Fusobacteriales</taxon>
        <taxon>Fusobacteriaceae</taxon>
        <taxon>Fusobacterium</taxon>
    </lineage>
</organism>
<dbReference type="SUPFAM" id="SSF141986">
    <property type="entry name" value="LD-carboxypeptidase A C-terminal domain-like"/>
    <property type="match status" value="1"/>
</dbReference>
<dbReference type="Proteomes" id="UP000003643">
    <property type="component" value="Unassembled WGS sequence"/>
</dbReference>
<evidence type="ECO:0000259" key="5">
    <source>
        <dbReference type="Pfam" id="PF17676"/>
    </source>
</evidence>
<feature type="domain" description="LD-carboxypeptidase N-terminal" evidence="4">
    <location>
        <begin position="26"/>
        <end position="147"/>
    </location>
</feature>
<proteinExistence type="inferred from homology"/>
<evidence type="ECO:0000256" key="3">
    <source>
        <dbReference type="PIRSR" id="PIRSR028757-1"/>
    </source>
</evidence>
<dbReference type="InterPro" id="IPR040449">
    <property type="entry name" value="Peptidase_S66_N"/>
</dbReference>
<feature type="active site" description="Nucleophile" evidence="3">
    <location>
        <position position="127"/>
    </location>
</feature>
<feature type="active site" description="Charge relay system" evidence="3">
    <location>
        <position position="250"/>
    </location>
</feature>
<comment type="similarity">
    <text evidence="1">Belongs to the peptidase S66 family.</text>
</comment>
<name>D5RES6_FUSN2</name>
<comment type="caution">
    <text evidence="6">The sequence shown here is derived from an EMBL/GenBank/DDBJ whole genome shotgun (WGS) entry which is preliminary data.</text>
</comment>
<feature type="active site" description="Charge relay system" evidence="3">
    <location>
        <position position="318"/>
    </location>
</feature>
<dbReference type="Gene3D" id="3.40.50.10740">
    <property type="entry name" value="Class I glutamine amidotransferase-like"/>
    <property type="match status" value="1"/>
</dbReference>
<keyword evidence="6" id="KW-0121">Carboxypeptidase</keyword>
<dbReference type="PANTHER" id="PTHR30237:SF5">
    <property type="entry name" value="CARBOXYPEPTIDASE VC_A0337-RELATED"/>
    <property type="match status" value="1"/>
</dbReference>
<dbReference type="InterPro" id="IPR027461">
    <property type="entry name" value="Carboxypeptidase_A_C_sf"/>
</dbReference>
<evidence type="ECO:0000259" key="4">
    <source>
        <dbReference type="Pfam" id="PF02016"/>
    </source>
</evidence>
<evidence type="ECO:0000256" key="1">
    <source>
        <dbReference type="ARBA" id="ARBA00010233"/>
    </source>
</evidence>
<accession>D5RES6</accession>
<gene>
    <name evidence="6" type="primary">mccF</name>
    <name evidence="6" type="ORF">HMPREF0397_1711</name>
</gene>
<dbReference type="AlphaFoldDB" id="D5RES6"/>